<protein>
    <submittedName>
        <fullName evidence="1">Uncharacterized protein</fullName>
    </submittedName>
</protein>
<proteinExistence type="predicted"/>
<dbReference type="GeneID" id="77936496"/>
<accession>A0A5B8WFZ0</accession>
<dbReference type="Proteomes" id="UP000321915">
    <property type="component" value="Segment"/>
</dbReference>
<reference evidence="1 2" key="1">
    <citation type="submission" date="2019-07" db="EMBL/GenBank/DDBJ databases">
        <authorList>
            <person name="Abdullah A."/>
            <person name="Lima G.C."/>
            <person name="Cuneo C.K."/>
            <person name="Ennest D.C."/>
            <person name="Fritz K.J."/>
            <person name="Johnson B.T."/>
            <person name="Larson S.M."/>
            <person name="Lemunyete M.N."/>
            <person name="Murray M.B."/>
            <person name="Osmond D.E."/>
            <person name="Patras K.A."/>
            <person name="Ransibrahmanakul S."/>
            <person name="Simpson K.A."/>
            <person name="Thull B.S."/>
            <person name="Wetzel S."/>
            <person name="Bonilla J.A."/>
            <person name="Klyczek K."/>
            <person name="Garlena R.A."/>
            <person name="Russell D.A."/>
            <person name="Pope W.H."/>
            <person name="Jacobs-Sera D."/>
            <person name="Hatfull G.F."/>
        </authorList>
    </citation>
    <scope>NUCLEOTIDE SEQUENCE [LARGE SCALE GENOMIC DNA]</scope>
</reference>
<evidence type="ECO:0000313" key="1">
    <source>
        <dbReference type="EMBL" id="QED11624.1"/>
    </source>
</evidence>
<organism evidence="1 2">
    <name type="scientific">Arthrobacter phage Qui</name>
    <dbReference type="NCBI Taxonomy" id="2603260"/>
    <lineage>
        <taxon>Viruses</taxon>
        <taxon>Duplodnaviria</taxon>
        <taxon>Heunggongvirae</taxon>
        <taxon>Uroviricota</taxon>
        <taxon>Caudoviricetes</taxon>
        <taxon>Quivirus</taxon>
        <taxon>Quivirus qui</taxon>
    </lineage>
</organism>
<sequence length="115" mass="13681">MAVEYNDYGYVITVKCQNPQPHTSHSWREGFLWRTKKKCDGVPVHLAKFPEASTPAEVPMQIIDHKHDFKLTDEFPFGPKEDSDILWVCDWLDCKHYFVIDRDLWWIDGVKYDTY</sequence>
<keyword evidence="2" id="KW-1185">Reference proteome</keyword>
<dbReference type="RefSeq" id="YP_010660501.1">
    <property type="nucleotide sequence ID" value="NC_070877.1"/>
</dbReference>
<dbReference type="KEGG" id="vg:77936496"/>
<dbReference type="EMBL" id="MN183282">
    <property type="protein sequence ID" value="QED11624.1"/>
    <property type="molecule type" value="Genomic_DNA"/>
</dbReference>
<gene>
    <name evidence="1" type="primary">135</name>
    <name evidence="1" type="ORF">SEA_QUI_135</name>
</gene>
<evidence type="ECO:0000313" key="2">
    <source>
        <dbReference type="Proteomes" id="UP000321915"/>
    </source>
</evidence>
<name>A0A5B8WFZ0_9CAUD</name>